<keyword evidence="3" id="KW-1185">Reference proteome</keyword>
<evidence type="ECO:0000256" key="1">
    <source>
        <dbReference type="SAM" id="SignalP"/>
    </source>
</evidence>
<dbReference type="AlphaFoldDB" id="A0A368GWZ0"/>
<comment type="caution">
    <text evidence="2">The sequence shown here is derived from an EMBL/GenBank/DDBJ whole genome shotgun (WGS) entry which is preliminary data.</text>
</comment>
<dbReference type="Proteomes" id="UP000252519">
    <property type="component" value="Unassembled WGS sequence"/>
</dbReference>
<dbReference type="EMBL" id="JOJR01000041">
    <property type="protein sequence ID" value="RCN48872.1"/>
    <property type="molecule type" value="Genomic_DNA"/>
</dbReference>
<feature type="signal peptide" evidence="1">
    <location>
        <begin position="1"/>
        <end position="19"/>
    </location>
</feature>
<gene>
    <name evidence="2" type="ORF">ANCCAN_04981</name>
</gene>
<proteinExistence type="predicted"/>
<keyword evidence="1" id="KW-0732">Signal</keyword>
<evidence type="ECO:0000313" key="2">
    <source>
        <dbReference type="EMBL" id="RCN48872.1"/>
    </source>
</evidence>
<protein>
    <submittedName>
        <fullName evidence="2">Uncharacterized protein</fullName>
    </submittedName>
</protein>
<evidence type="ECO:0000313" key="3">
    <source>
        <dbReference type="Proteomes" id="UP000252519"/>
    </source>
</evidence>
<reference evidence="2 3" key="1">
    <citation type="submission" date="2014-10" db="EMBL/GenBank/DDBJ databases">
        <title>Draft genome of the hookworm Ancylostoma caninum.</title>
        <authorList>
            <person name="Mitreva M."/>
        </authorList>
    </citation>
    <scope>NUCLEOTIDE SEQUENCE [LARGE SCALE GENOMIC DNA]</scope>
    <source>
        <strain evidence="2 3">Baltimore</strain>
    </source>
</reference>
<dbReference type="OrthoDB" id="5874887at2759"/>
<name>A0A368GWZ0_ANCCA</name>
<organism evidence="2 3">
    <name type="scientific">Ancylostoma caninum</name>
    <name type="common">Dog hookworm</name>
    <dbReference type="NCBI Taxonomy" id="29170"/>
    <lineage>
        <taxon>Eukaryota</taxon>
        <taxon>Metazoa</taxon>
        <taxon>Ecdysozoa</taxon>
        <taxon>Nematoda</taxon>
        <taxon>Chromadorea</taxon>
        <taxon>Rhabditida</taxon>
        <taxon>Rhabditina</taxon>
        <taxon>Rhabditomorpha</taxon>
        <taxon>Strongyloidea</taxon>
        <taxon>Ancylostomatidae</taxon>
        <taxon>Ancylostomatinae</taxon>
        <taxon>Ancylostoma</taxon>
    </lineage>
</organism>
<feature type="chain" id="PRO_5016809778" evidence="1">
    <location>
        <begin position="20"/>
        <end position="420"/>
    </location>
</feature>
<sequence>MECLLANAMRFFVLYCVHALRDQVVTKFSKAGEPFFRLKNLEPTPGSLFRMGAHSADSKICFCVSNEDMGVCIPMSEQYAPTFDDMQDGSDCASLLYQIAHLPVPEITRLILGEKLFARLEVDFPVFIIQMHEYSRLLKFTQSRIRHGHFTPRTGRVREFIPLREVKIYARNVLSVLCDWVPLVKSEQLVRLVSRCLHRWIINKFLFRGDTFDCESFEHYYVLRRFCESCEPQQSLPNTLLKEISRRFDHFFLVYVVHALREHAIPHEGPARHVKFRFKENYSDDAFRTDIVAPEEPDAAESAPLSCPVQPQPVFDASLITPSCEAAYQPEGTSSDRASVTASISKTAATSYVEATDIATEDIANKEGCTDEEWEMKLFERVKQDSSVPPYFRTTFGILVANNRNLRDEKNFLHSQLGLS</sequence>
<accession>A0A368GWZ0</accession>